<dbReference type="Proteomes" id="UP001500459">
    <property type="component" value="Unassembled WGS sequence"/>
</dbReference>
<accession>A0ABP6UVA7</accession>
<evidence type="ECO:0000313" key="2">
    <source>
        <dbReference type="Proteomes" id="UP001500459"/>
    </source>
</evidence>
<organism evidence="1 2">
    <name type="scientific">Aquimarina addita</name>
    <dbReference type="NCBI Taxonomy" id="870485"/>
    <lineage>
        <taxon>Bacteria</taxon>
        <taxon>Pseudomonadati</taxon>
        <taxon>Bacteroidota</taxon>
        <taxon>Flavobacteriia</taxon>
        <taxon>Flavobacteriales</taxon>
        <taxon>Flavobacteriaceae</taxon>
        <taxon>Aquimarina</taxon>
    </lineage>
</organism>
<name>A0ABP6UVA7_9FLAO</name>
<sequence>MKKIIILNVLTIIFGIYPLCAQESDYYDMDFLIIHSGKEYDTALRLAKEASRQLDMKLELRGMYESPTEGLTTDELCGCGENHGYIPRGRFDSGEYISIEYSDYYEGFTKGLYMVIVSTGGYIDEQKELLSSARKFYKDAYIKTSSVYLGCMH</sequence>
<evidence type="ECO:0000313" key="1">
    <source>
        <dbReference type="EMBL" id="GAA3520880.1"/>
    </source>
</evidence>
<dbReference type="EMBL" id="BAABCW010000024">
    <property type="protein sequence ID" value="GAA3520880.1"/>
    <property type="molecule type" value="Genomic_DNA"/>
</dbReference>
<comment type="caution">
    <text evidence="1">The sequence shown here is derived from an EMBL/GenBank/DDBJ whole genome shotgun (WGS) entry which is preliminary data.</text>
</comment>
<keyword evidence="2" id="KW-1185">Reference proteome</keyword>
<reference evidence="2" key="1">
    <citation type="journal article" date="2019" name="Int. J. Syst. Evol. Microbiol.">
        <title>The Global Catalogue of Microorganisms (GCM) 10K type strain sequencing project: providing services to taxonomists for standard genome sequencing and annotation.</title>
        <authorList>
            <consortium name="The Broad Institute Genomics Platform"/>
            <consortium name="The Broad Institute Genome Sequencing Center for Infectious Disease"/>
            <person name="Wu L."/>
            <person name="Ma J."/>
        </authorList>
    </citation>
    <scope>NUCLEOTIDE SEQUENCE [LARGE SCALE GENOMIC DNA]</scope>
    <source>
        <strain evidence="2">JCM 17106</strain>
    </source>
</reference>
<protein>
    <submittedName>
        <fullName evidence="1">Uncharacterized protein</fullName>
    </submittedName>
</protein>
<gene>
    <name evidence="1" type="ORF">GCM10022393_38990</name>
</gene>
<proteinExistence type="predicted"/>